<keyword evidence="2 4" id="KW-0479">Metal-binding</keyword>
<feature type="binding site" evidence="4">
    <location>
        <position position="153"/>
    </location>
    <ligand>
        <name>Mn(2+)</name>
        <dbReference type="ChEBI" id="CHEBI:29035"/>
        <label>1</label>
    </ligand>
</feature>
<feature type="binding site" evidence="4">
    <location>
        <position position="126"/>
    </location>
    <ligand>
        <name>Mn(2+)</name>
        <dbReference type="ChEBI" id="CHEBI:29035"/>
        <label>2</label>
    </ligand>
</feature>
<dbReference type="PRINTS" id="PR00116">
    <property type="entry name" value="ARGINASE"/>
</dbReference>
<comment type="caution">
    <text evidence="6">The sequence shown here is derived from an EMBL/GenBank/DDBJ whole genome shotgun (WGS) entry which is preliminary data.</text>
</comment>
<accession>A0A7J2U1H9</accession>
<reference evidence="6" key="1">
    <citation type="journal article" date="2020" name="mSystems">
        <title>Genome- and Community-Level Interaction Insights into Carbon Utilization and Element Cycling Functions of Hydrothermarchaeota in Hydrothermal Sediment.</title>
        <authorList>
            <person name="Zhou Z."/>
            <person name="Liu Y."/>
            <person name="Xu W."/>
            <person name="Pan J."/>
            <person name="Luo Z.H."/>
            <person name="Li M."/>
        </authorList>
    </citation>
    <scope>NUCLEOTIDE SEQUENCE [LARGE SCALE GENOMIC DNA]</scope>
    <source>
        <strain evidence="6">SpSt-125</strain>
    </source>
</reference>
<dbReference type="Gene3D" id="3.40.800.10">
    <property type="entry name" value="Ureohydrolase domain"/>
    <property type="match status" value="1"/>
</dbReference>
<gene>
    <name evidence="6" type="primary">speB</name>
    <name evidence="6" type="ORF">ENO26_02335</name>
</gene>
<evidence type="ECO:0000256" key="4">
    <source>
        <dbReference type="PIRSR" id="PIRSR036979-1"/>
    </source>
</evidence>
<keyword evidence="3 5" id="KW-0378">Hydrolase</keyword>
<dbReference type="EC" id="3.5.3.11" evidence="6"/>
<dbReference type="AlphaFoldDB" id="A0A7J2U1H9"/>
<feature type="binding site" evidence="4">
    <location>
        <position position="241"/>
    </location>
    <ligand>
        <name>Mn(2+)</name>
        <dbReference type="ChEBI" id="CHEBI:29035"/>
        <label>1</label>
    </ligand>
</feature>
<comment type="cofactor">
    <cofactor evidence="4">
        <name>Mn(2+)</name>
        <dbReference type="ChEBI" id="CHEBI:29035"/>
    </cofactor>
    <text evidence="4">Binds 2 manganese ions per subunit.</text>
</comment>
<dbReference type="PANTHER" id="PTHR11358:SF26">
    <property type="entry name" value="GUANIDINO ACID HYDROLASE, MITOCHONDRIAL"/>
    <property type="match status" value="1"/>
</dbReference>
<protein>
    <submittedName>
        <fullName evidence="6">Agmatinase</fullName>
        <ecNumber evidence="6">3.5.3.11</ecNumber>
    </submittedName>
</protein>
<dbReference type="PANTHER" id="PTHR11358">
    <property type="entry name" value="ARGINASE/AGMATINASE"/>
    <property type="match status" value="1"/>
</dbReference>
<feature type="binding site" evidence="4">
    <location>
        <position position="151"/>
    </location>
    <ligand>
        <name>Mn(2+)</name>
        <dbReference type="ChEBI" id="CHEBI:29035"/>
        <label>1</label>
    </ligand>
</feature>
<dbReference type="NCBIfam" id="TIGR01230">
    <property type="entry name" value="agmatinase"/>
    <property type="match status" value="1"/>
</dbReference>
<dbReference type="SUPFAM" id="SSF52768">
    <property type="entry name" value="Arginase/deacetylase"/>
    <property type="match status" value="1"/>
</dbReference>
<dbReference type="InterPro" id="IPR005925">
    <property type="entry name" value="Agmatinase-rel"/>
</dbReference>
<organism evidence="6">
    <name type="scientific">Ignisphaera aggregans</name>
    <dbReference type="NCBI Taxonomy" id="334771"/>
    <lineage>
        <taxon>Archaea</taxon>
        <taxon>Thermoproteota</taxon>
        <taxon>Thermoprotei</taxon>
        <taxon>Desulfurococcales</taxon>
        <taxon>Desulfurococcaceae</taxon>
        <taxon>Ignisphaera</taxon>
    </lineage>
</organism>
<dbReference type="InterPro" id="IPR023696">
    <property type="entry name" value="Ureohydrolase_dom_sf"/>
</dbReference>
<dbReference type="Pfam" id="PF00491">
    <property type="entry name" value="Arginase"/>
    <property type="match status" value="1"/>
</dbReference>
<keyword evidence="4" id="KW-0464">Manganese</keyword>
<dbReference type="GO" id="GO:0008783">
    <property type="term" value="F:agmatinase activity"/>
    <property type="evidence" value="ECO:0007669"/>
    <property type="project" value="UniProtKB-EC"/>
</dbReference>
<evidence type="ECO:0000256" key="1">
    <source>
        <dbReference type="ARBA" id="ARBA00009227"/>
    </source>
</evidence>
<feature type="binding site" evidence="4">
    <location>
        <position position="149"/>
    </location>
    <ligand>
        <name>Mn(2+)</name>
        <dbReference type="ChEBI" id="CHEBI:29035"/>
        <label>1</label>
    </ligand>
</feature>
<feature type="binding site" evidence="4">
    <location>
        <position position="239"/>
    </location>
    <ligand>
        <name>Mn(2+)</name>
        <dbReference type="ChEBI" id="CHEBI:29035"/>
        <label>1</label>
    </ligand>
</feature>
<proteinExistence type="inferred from homology"/>
<dbReference type="EMBL" id="DSEU01000012">
    <property type="protein sequence ID" value="HEM66399.1"/>
    <property type="molecule type" value="Genomic_DNA"/>
</dbReference>
<dbReference type="InterPro" id="IPR020855">
    <property type="entry name" value="Ureohydrolase_Mn_BS"/>
</dbReference>
<dbReference type="CDD" id="cd11593">
    <property type="entry name" value="Agmatinase-like_2"/>
    <property type="match status" value="1"/>
</dbReference>
<evidence type="ECO:0000313" key="6">
    <source>
        <dbReference type="EMBL" id="HEM66399.1"/>
    </source>
</evidence>
<evidence type="ECO:0000256" key="2">
    <source>
        <dbReference type="ARBA" id="ARBA00022723"/>
    </source>
</evidence>
<evidence type="ECO:0000256" key="3">
    <source>
        <dbReference type="ARBA" id="ARBA00022801"/>
    </source>
</evidence>
<sequence length="320" mass="35916">MFYRIVMAMSEAEYLYTTPVSERYHFLGFGKSLENTMLAIIGVPLDISTSYRGGCAEAPRAIREASKSLELCTAFTNIDVEKVGFHDLGDAVLAPGDVVESMRRIEHVVQTILMKKKRLFILGGEHTTTLPSFKALASIFENPCLIVFDAHSDLRQEYLGSRYNHATVLRRIIEEAPHKKIVIIGARALSKEEVNYLKSVNSSRVEIVKILGKVSENDMNNVVKAIEECKKVPKYISIDMDFIDPAYAPGVQTPEPLGATPLELLEILRRIIDENVYIVDVVEIAPRYDPSEVTAFLGAKIIIEIAGMILQYMNVEMKCW</sequence>
<dbReference type="GO" id="GO:0033389">
    <property type="term" value="P:putrescine biosynthetic process from arginine, via agmatine"/>
    <property type="evidence" value="ECO:0007669"/>
    <property type="project" value="TreeGrafter"/>
</dbReference>
<dbReference type="GO" id="GO:0046872">
    <property type="term" value="F:metal ion binding"/>
    <property type="evidence" value="ECO:0007669"/>
    <property type="project" value="UniProtKB-KW"/>
</dbReference>
<dbReference type="PROSITE" id="PS01053">
    <property type="entry name" value="ARGINASE_1"/>
    <property type="match status" value="1"/>
</dbReference>
<evidence type="ECO:0000256" key="5">
    <source>
        <dbReference type="RuleBase" id="RU003684"/>
    </source>
</evidence>
<dbReference type="PIRSF" id="PIRSF036979">
    <property type="entry name" value="Arginase"/>
    <property type="match status" value="1"/>
</dbReference>
<dbReference type="PROSITE" id="PS51409">
    <property type="entry name" value="ARGINASE_2"/>
    <property type="match status" value="1"/>
</dbReference>
<name>A0A7J2U1H9_9CREN</name>
<comment type="similarity">
    <text evidence="1">Belongs to the arginase family. Agmatinase subfamily.</text>
</comment>
<dbReference type="InterPro" id="IPR006035">
    <property type="entry name" value="Ureohydrolase"/>
</dbReference>